<evidence type="ECO:0000256" key="4">
    <source>
        <dbReference type="ARBA" id="ARBA00023172"/>
    </source>
</evidence>
<keyword evidence="8" id="KW-0378">Hydrolase</keyword>
<accession>A0A4R7TXU6</accession>
<dbReference type="Gene3D" id="1.10.150.20">
    <property type="entry name" value="5' to 3' exonuclease, C-terminal subdomain"/>
    <property type="match status" value="1"/>
</dbReference>
<feature type="domain" description="Helix-hairpin-helix DNA-binding motif class 1" evidence="7">
    <location>
        <begin position="104"/>
        <end position="123"/>
    </location>
</feature>
<feature type="region of interest" description="Domain III" evidence="6">
    <location>
        <begin position="149"/>
        <end position="202"/>
    </location>
</feature>
<dbReference type="InterPro" id="IPR003583">
    <property type="entry name" value="Hlx-hairpin-Hlx_DNA-bd_motif"/>
</dbReference>
<dbReference type="AlphaFoldDB" id="A0A4R7TXU6"/>
<dbReference type="InterPro" id="IPR010994">
    <property type="entry name" value="RuvA_2-like"/>
</dbReference>
<evidence type="ECO:0000256" key="3">
    <source>
        <dbReference type="ARBA" id="ARBA00023125"/>
    </source>
</evidence>
<comment type="subunit">
    <text evidence="6">Homotetramer. Forms an RuvA(8)-RuvB(12)-Holliday junction (HJ) complex. HJ DNA is sandwiched between 2 RuvA tetramers; dsDNA enters through RuvA and exits via RuvB. An RuvB hexamer assembles on each DNA strand where it exits the tetramer. Each RuvB hexamer is contacted by two RuvA subunits (via domain III) on 2 adjacent RuvB subunits; this complex drives branch migration. In the full resolvosome a probable DNA-RuvA(4)-RuvB(12)-RuvC(2) complex forms which resolves the HJ.</text>
</comment>
<comment type="function">
    <text evidence="6">The RuvA-RuvB-RuvC complex processes Holliday junction (HJ) DNA during genetic recombination and DNA repair, while the RuvA-RuvB complex plays an important role in the rescue of blocked DNA replication forks via replication fork reversal (RFR). RuvA specifically binds to HJ cruciform DNA, conferring on it an open structure. The RuvB hexamer acts as an ATP-dependent pump, pulling dsDNA into and through the RuvAB complex. HJ branch migration allows RuvC to scan DNA until it finds its consensus sequence, where it cleaves and resolves the cruciform DNA.</text>
</comment>
<dbReference type="InterPro" id="IPR000085">
    <property type="entry name" value="RuvA"/>
</dbReference>
<evidence type="ECO:0000256" key="2">
    <source>
        <dbReference type="ARBA" id="ARBA00022763"/>
    </source>
</evidence>
<sequence length="202" mass="23718">MLIYKYGKIVHVSKEYIILEHSGAGEMIYVPNIERFKKDEVRKIFVYEIENEYNKKTYGFESFKELVVFEDLIDLQGLGPKTAITLLNEGWERIVQLIAEGNKEELAAINYVSKKTANNIVLAYHEKYIKFIENIKNVGDWKVKVEPRNSYIREFEETMKMLGFKGHQIKYALEKLTITDNIEQCIEDAIKLISQNQNEIRI</sequence>
<evidence type="ECO:0000313" key="8">
    <source>
        <dbReference type="EMBL" id="TDU97775.1"/>
    </source>
</evidence>
<dbReference type="EMBL" id="SOCH01000003">
    <property type="protein sequence ID" value="TDU97775.1"/>
    <property type="molecule type" value="Genomic_DNA"/>
</dbReference>
<organism evidence="8 9">
    <name type="scientific">Metamycoplasma hyosynoviae</name>
    <dbReference type="NCBI Taxonomy" id="29559"/>
    <lineage>
        <taxon>Bacteria</taxon>
        <taxon>Bacillati</taxon>
        <taxon>Mycoplasmatota</taxon>
        <taxon>Mycoplasmoidales</taxon>
        <taxon>Metamycoplasmataceae</taxon>
        <taxon>Metamycoplasma</taxon>
    </lineage>
</organism>
<reference evidence="8 9" key="1">
    <citation type="submission" date="2019-03" db="EMBL/GenBank/DDBJ databases">
        <title>Genomic Encyclopedia of Archaeal and Bacterial Type Strains, Phase II (KMG-II): from individual species to whole genera.</title>
        <authorList>
            <person name="Goeker M."/>
        </authorList>
    </citation>
    <scope>NUCLEOTIDE SEQUENCE [LARGE SCALE GENOMIC DNA]</scope>
    <source>
        <strain evidence="8 9">ATCC 25591</strain>
    </source>
</reference>
<keyword evidence="4 6" id="KW-0233">DNA recombination</keyword>
<dbReference type="GO" id="GO:0006310">
    <property type="term" value="P:DNA recombination"/>
    <property type="evidence" value="ECO:0007669"/>
    <property type="project" value="UniProtKB-UniRule"/>
</dbReference>
<comment type="caution">
    <text evidence="8">The sequence shown here is derived from an EMBL/GenBank/DDBJ whole genome shotgun (WGS) entry which is preliminary data.</text>
</comment>
<keyword evidence="2 6" id="KW-0227">DNA damage</keyword>
<proteinExistence type="inferred from homology"/>
<dbReference type="Pfam" id="PF14520">
    <property type="entry name" value="HHH_5"/>
    <property type="match status" value="1"/>
</dbReference>
<dbReference type="RefSeq" id="WP_134076550.1">
    <property type="nucleotide sequence ID" value="NZ_SOCH01000003.1"/>
</dbReference>
<keyword evidence="5 6" id="KW-0234">DNA repair</keyword>
<evidence type="ECO:0000256" key="6">
    <source>
        <dbReference type="HAMAP-Rule" id="MF_00031"/>
    </source>
</evidence>
<dbReference type="Proteomes" id="UP000294882">
    <property type="component" value="Unassembled WGS sequence"/>
</dbReference>
<dbReference type="SMART" id="SM00278">
    <property type="entry name" value="HhH1"/>
    <property type="match status" value="2"/>
</dbReference>
<dbReference type="GO" id="GO:0048476">
    <property type="term" value="C:Holliday junction resolvase complex"/>
    <property type="evidence" value="ECO:0007669"/>
    <property type="project" value="UniProtKB-UniRule"/>
</dbReference>
<dbReference type="GO" id="GO:0005524">
    <property type="term" value="F:ATP binding"/>
    <property type="evidence" value="ECO:0007669"/>
    <property type="project" value="InterPro"/>
</dbReference>
<comment type="similarity">
    <text evidence="6">Belongs to the RuvA family.</text>
</comment>
<evidence type="ECO:0000256" key="5">
    <source>
        <dbReference type="ARBA" id="ARBA00023204"/>
    </source>
</evidence>
<dbReference type="SUPFAM" id="SSF47781">
    <property type="entry name" value="RuvA domain 2-like"/>
    <property type="match status" value="1"/>
</dbReference>
<dbReference type="InterPro" id="IPR013849">
    <property type="entry name" value="DNA_helicase_Holl-junc_RuvA_I"/>
</dbReference>
<comment type="caution">
    <text evidence="6">Lacks conserved residue(s) required for the propagation of feature annotation.</text>
</comment>
<dbReference type="GO" id="GO:0006281">
    <property type="term" value="P:DNA repair"/>
    <property type="evidence" value="ECO:0007669"/>
    <property type="project" value="UniProtKB-UniRule"/>
</dbReference>
<keyword evidence="8" id="KW-0067">ATP-binding</keyword>
<dbReference type="GO" id="GO:0005737">
    <property type="term" value="C:cytoplasm"/>
    <property type="evidence" value="ECO:0007669"/>
    <property type="project" value="UniProtKB-SubCell"/>
</dbReference>
<keyword evidence="3 6" id="KW-0238">DNA-binding</keyword>
<dbReference type="Pfam" id="PF01330">
    <property type="entry name" value="RuvA_N"/>
    <property type="match status" value="1"/>
</dbReference>
<comment type="domain">
    <text evidence="6">Has three domains with a flexible linker between the domains II and III and assumes an 'L' shape. Domain III is highly mobile and contacts RuvB.</text>
</comment>
<keyword evidence="8" id="KW-0347">Helicase</keyword>
<evidence type="ECO:0000313" key="9">
    <source>
        <dbReference type="Proteomes" id="UP000294882"/>
    </source>
</evidence>
<keyword evidence="1 6" id="KW-0963">Cytoplasm</keyword>
<dbReference type="GO" id="GO:0009378">
    <property type="term" value="F:four-way junction helicase activity"/>
    <property type="evidence" value="ECO:0007669"/>
    <property type="project" value="InterPro"/>
</dbReference>
<evidence type="ECO:0000259" key="7">
    <source>
        <dbReference type="SMART" id="SM00278"/>
    </source>
</evidence>
<dbReference type="GO" id="GO:0000400">
    <property type="term" value="F:four-way junction DNA binding"/>
    <property type="evidence" value="ECO:0007669"/>
    <property type="project" value="UniProtKB-UniRule"/>
</dbReference>
<feature type="domain" description="Helix-hairpin-helix DNA-binding motif class 1" evidence="7">
    <location>
        <begin position="70"/>
        <end position="89"/>
    </location>
</feature>
<protein>
    <recommendedName>
        <fullName evidence="6">Holliday junction branch migration complex subunit RuvA</fullName>
    </recommendedName>
</protein>
<dbReference type="NCBIfam" id="TIGR00084">
    <property type="entry name" value="ruvA"/>
    <property type="match status" value="1"/>
</dbReference>
<dbReference type="HAMAP" id="MF_00031">
    <property type="entry name" value="DNA_HJ_migration_RuvA"/>
    <property type="match status" value="1"/>
</dbReference>
<name>A0A4R7TXU6_9BACT</name>
<keyword evidence="8" id="KW-0547">Nucleotide-binding</keyword>
<gene>
    <name evidence="6" type="primary">ruvA</name>
    <name evidence="8" type="ORF">JN03_0290</name>
</gene>
<comment type="subcellular location">
    <subcellularLocation>
        <location evidence="6">Cytoplasm</location>
    </subcellularLocation>
</comment>
<evidence type="ECO:0000256" key="1">
    <source>
        <dbReference type="ARBA" id="ARBA00022490"/>
    </source>
</evidence>